<reference evidence="1" key="1">
    <citation type="submission" date="2021-01" db="EMBL/GenBank/DDBJ databases">
        <authorList>
            <person name="Corre E."/>
            <person name="Pelletier E."/>
            <person name="Niang G."/>
            <person name="Scheremetjew M."/>
            <person name="Finn R."/>
            <person name="Kale V."/>
            <person name="Holt S."/>
            <person name="Cochrane G."/>
            <person name="Meng A."/>
            <person name="Brown T."/>
            <person name="Cohen L."/>
        </authorList>
    </citation>
    <scope>NUCLEOTIDE SEQUENCE</scope>
    <source>
        <strain evidence="1">CCMP2084</strain>
    </source>
</reference>
<protein>
    <submittedName>
        <fullName evidence="1">Uncharacterized protein</fullName>
    </submittedName>
</protein>
<dbReference type="AlphaFoldDB" id="A0A7S2UDF5"/>
<name>A0A7S2UDF5_9STRA</name>
<proteinExistence type="predicted"/>
<accession>A0A7S2UDF5</accession>
<evidence type="ECO:0000313" key="1">
    <source>
        <dbReference type="EMBL" id="CAD9815029.1"/>
    </source>
</evidence>
<organism evidence="1">
    <name type="scientific">Attheya septentrionalis</name>
    <dbReference type="NCBI Taxonomy" id="420275"/>
    <lineage>
        <taxon>Eukaryota</taxon>
        <taxon>Sar</taxon>
        <taxon>Stramenopiles</taxon>
        <taxon>Ochrophyta</taxon>
        <taxon>Bacillariophyta</taxon>
        <taxon>Coscinodiscophyceae</taxon>
        <taxon>Chaetocerotophycidae</taxon>
        <taxon>Chaetocerotales</taxon>
        <taxon>Attheyaceae</taxon>
        <taxon>Attheya</taxon>
    </lineage>
</organism>
<gene>
    <name evidence="1" type="ORF">ASEP1449_LOCUS6855</name>
</gene>
<dbReference type="EMBL" id="HBHQ01010191">
    <property type="protein sequence ID" value="CAD9815029.1"/>
    <property type="molecule type" value="Transcribed_RNA"/>
</dbReference>
<sequence length="124" mass="13189">MATEAAAAASVWVQLYYKGEAKPVGEADPIEIEPIPKNVNALKIKVHAEKSTKLNHVDASDLRVYASGTDVPVEDGPKGCAALAANMSGSETAATGASYERPLIVIAPKHIYVQQNEVTFCCFE</sequence>